<accession>A0A1J1LPW0</accession>
<dbReference type="InterPro" id="IPR052367">
    <property type="entry name" value="Thiosulfate_ST/Rhodanese-like"/>
</dbReference>
<protein>
    <submittedName>
        <fullName evidence="3">Sterol desaturase</fullName>
    </submittedName>
</protein>
<dbReference type="PROSITE" id="PS50206">
    <property type="entry name" value="RHODANESE_3"/>
    <property type="match status" value="1"/>
</dbReference>
<evidence type="ECO:0000256" key="1">
    <source>
        <dbReference type="SAM" id="Phobius"/>
    </source>
</evidence>
<evidence type="ECO:0000313" key="3">
    <source>
        <dbReference type="EMBL" id="CUR34613.1"/>
    </source>
</evidence>
<dbReference type="Pfam" id="PF00581">
    <property type="entry name" value="Rhodanese"/>
    <property type="match status" value="1"/>
</dbReference>
<dbReference type="AlphaFoldDB" id="A0A1J1LPW0"/>
<name>A0A1J1LPW0_9CYAN</name>
<organism evidence="3 4">
    <name type="scientific">Planktothrix tepida PCC 9214</name>
    <dbReference type="NCBI Taxonomy" id="671072"/>
    <lineage>
        <taxon>Bacteria</taxon>
        <taxon>Bacillati</taxon>
        <taxon>Cyanobacteriota</taxon>
        <taxon>Cyanophyceae</taxon>
        <taxon>Oscillatoriophycideae</taxon>
        <taxon>Oscillatoriales</taxon>
        <taxon>Microcoleaceae</taxon>
        <taxon>Planktothrix</taxon>
    </lineage>
</organism>
<sequence>MNPNFNIKTNKRWFYPLVLILMVLGVGMISLTLIAKMNHLDVVTFVKSFNTPEVTVEELSQKDLKSVIFIDVRSPEEYEEDHIPNSILVPITEIEQGKGIEKIQEIAKTYSISPVEKPTLILYCQLGPRSIKAYQKLEKTGLNLVVLQGGMTAWRKHFKL</sequence>
<dbReference type="RefSeq" id="WP_072721299.1">
    <property type="nucleotide sequence ID" value="NZ_LN889813.1"/>
</dbReference>
<keyword evidence="1" id="KW-0472">Membrane</keyword>
<feature type="domain" description="Rhodanese" evidence="2">
    <location>
        <begin position="63"/>
        <end position="159"/>
    </location>
</feature>
<keyword evidence="1" id="KW-0812">Transmembrane</keyword>
<evidence type="ECO:0000313" key="4">
    <source>
        <dbReference type="Proteomes" id="UP000184315"/>
    </source>
</evidence>
<dbReference type="SMART" id="SM00450">
    <property type="entry name" value="RHOD"/>
    <property type="match status" value="1"/>
</dbReference>
<dbReference type="SUPFAM" id="SSF52821">
    <property type="entry name" value="Rhodanese/Cell cycle control phosphatase"/>
    <property type="match status" value="1"/>
</dbReference>
<dbReference type="Proteomes" id="UP000184315">
    <property type="component" value="Unassembled WGS sequence"/>
</dbReference>
<dbReference type="CDD" id="cd00158">
    <property type="entry name" value="RHOD"/>
    <property type="match status" value="1"/>
</dbReference>
<dbReference type="InterPro" id="IPR036873">
    <property type="entry name" value="Rhodanese-like_dom_sf"/>
</dbReference>
<reference evidence="4" key="1">
    <citation type="submission" date="2015-10" db="EMBL/GenBank/DDBJ databases">
        <authorList>
            <person name="Regsiter A."/>
            <person name="william w."/>
        </authorList>
    </citation>
    <scope>NUCLEOTIDE SEQUENCE [LARGE SCALE GENOMIC DNA]</scope>
</reference>
<dbReference type="InterPro" id="IPR001763">
    <property type="entry name" value="Rhodanese-like_dom"/>
</dbReference>
<feature type="transmembrane region" description="Helical" evidence="1">
    <location>
        <begin position="13"/>
        <end position="35"/>
    </location>
</feature>
<keyword evidence="1" id="KW-1133">Transmembrane helix</keyword>
<dbReference type="EMBL" id="CZDF01000172">
    <property type="protein sequence ID" value="CUR34613.1"/>
    <property type="molecule type" value="Genomic_DNA"/>
</dbReference>
<keyword evidence="4" id="KW-1185">Reference proteome</keyword>
<dbReference type="STRING" id="671072.PL9214650052"/>
<dbReference type="PANTHER" id="PTHR45431">
    <property type="entry name" value="RHODANESE-LIKE DOMAIN-CONTAINING PROTEIN 15, CHLOROPLASTIC"/>
    <property type="match status" value="1"/>
</dbReference>
<gene>
    <name evidence="3" type="ORF">PL9214650052</name>
</gene>
<proteinExistence type="predicted"/>
<dbReference type="PANTHER" id="PTHR45431:SF3">
    <property type="entry name" value="RHODANESE-LIKE DOMAIN-CONTAINING PROTEIN 15, CHLOROPLASTIC"/>
    <property type="match status" value="1"/>
</dbReference>
<evidence type="ECO:0000259" key="2">
    <source>
        <dbReference type="PROSITE" id="PS50206"/>
    </source>
</evidence>
<dbReference type="Gene3D" id="3.40.250.10">
    <property type="entry name" value="Rhodanese-like domain"/>
    <property type="match status" value="1"/>
</dbReference>